<feature type="chain" id="PRO_5046477362" evidence="2">
    <location>
        <begin position="26"/>
        <end position="305"/>
    </location>
</feature>
<feature type="region of interest" description="Disordered" evidence="1">
    <location>
        <begin position="34"/>
        <end position="73"/>
    </location>
</feature>
<protein>
    <submittedName>
        <fullName evidence="4">Gmad2 immunoglobulin-like domain-containing protein</fullName>
    </submittedName>
</protein>
<feature type="signal peptide" evidence="2">
    <location>
        <begin position="1"/>
        <end position="25"/>
    </location>
</feature>
<evidence type="ECO:0000256" key="1">
    <source>
        <dbReference type="SAM" id="MobiDB-lite"/>
    </source>
</evidence>
<sequence>MSRPTTRRTTPRRILAPLAAGAVLAATLVACGEEDVAPGDPGTPSESATETADDGAGTPAPSSEPTATETGEPTAVAAYFVVDGPRGPVLTREFQQASDGGLPGALELLAGEPLDPDYTNLVAGWVGGAEQADGEIRVTVSGPAPGAALDVDPALAVQQVVLTLQAAVGDTLPVRFVDSSGAEVGELGGATNPVSAAPALETLLPVSIDDPAEGSTVSGTFTARGRANTFENTVVWRVLDGEEVVLEGFTTHEGSWTEERLHAWETEIDASGLEPGSYTLVVTSDDVSGGEGPGPAQDTKDVTIG</sequence>
<dbReference type="Proteomes" id="UP001268542">
    <property type="component" value="Unassembled WGS sequence"/>
</dbReference>
<feature type="domain" description="Bacterial spore germination immunoglobulin-like" evidence="3">
    <location>
        <begin position="206"/>
        <end position="291"/>
    </location>
</feature>
<accession>A0ABU3Q131</accession>
<organism evidence="4 5">
    <name type="scientific">Nocardioides imazamoxiresistens</name>
    <dbReference type="NCBI Taxonomy" id="3231893"/>
    <lineage>
        <taxon>Bacteria</taxon>
        <taxon>Bacillati</taxon>
        <taxon>Actinomycetota</taxon>
        <taxon>Actinomycetes</taxon>
        <taxon>Propionibacteriales</taxon>
        <taxon>Nocardioidaceae</taxon>
        <taxon>Nocardioides</taxon>
    </lineage>
</organism>
<name>A0ABU3Q131_9ACTN</name>
<comment type="caution">
    <text evidence="4">The sequence shown here is derived from an EMBL/GenBank/DDBJ whole genome shotgun (WGS) entry which is preliminary data.</text>
</comment>
<evidence type="ECO:0000313" key="5">
    <source>
        <dbReference type="Proteomes" id="UP001268542"/>
    </source>
</evidence>
<evidence type="ECO:0000313" key="4">
    <source>
        <dbReference type="EMBL" id="MDT9595222.1"/>
    </source>
</evidence>
<dbReference type="Pfam" id="PF10648">
    <property type="entry name" value="Gmad2"/>
    <property type="match status" value="1"/>
</dbReference>
<reference evidence="4 5" key="1">
    <citation type="submission" date="2023-08" db="EMBL/GenBank/DDBJ databases">
        <title>Nocardioides seae sp. nov., a bacterium isolated from a soil.</title>
        <authorList>
            <person name="Wang X."/>
        </authorList>
    </citation>
    <scope>NUCLEOTIDE SEQUENCE [LARGE SCALE GENOMIC DNA]</scope>
    <source>
        <strain evidence="4 5">YZH12</strain>
    </source>
</reference>
<feature type="compositionally biased region" description="Low complexity" evidence="1">
    <location>
        <begin position="61"/>
        <end position="73"/>
    </location>
</feature>
<evidence type="ECO:0000259" key="3">
    <source>
        <dbReference type="Pfam" id="PF10648"/>
    </source>
</evidence>
<dbReference type="InterPro" id="IPR018911">
    <property type="entry name" value="Gmad2_Ig-like_dom"/>
</dbReference>
<dbReference type="PROSITE" id="PS51257">
    <property type="entry name" value="PROKAR_LIPOPROTEIN"/>
    <property type="match status" value="1"/>
</dbReference>
<dbReference type="RefSeq" id="WP_315735751.1">
    <property type="nucleotide sequence ID" value="NZ_JAVYII010000010.1"/>
</dbReference>
<dbReference type="EMBL" id="JAVYII010000010">
    <property type="protein sequence ID" value="MDT9595222.1"/>
    <property type="molecule type" value="Genomic_DNA"/>
</dbReference>
<gene>
    <name evidence="4" type="ORF">RDV89_19195</name>
</gene>
<keyword evidence="2" id="KW-0732">Signal</keyword>
<proteinExistence type="predicted"/>
<evidence type="ECO:0000256" key="2">
    <source>
        <dbReference type="SAM" id="SignalP"/>
    </source>
</evidence>
<keyword evidence="5" id="KW-1185">Reference proteome</keyword>
<feature type="region of interest" description="Disordered" evidence="1">
    <location>
        <begin position="283"/>
        <end position="305"/>
    </location>
</feature>